<dbReference type="PANTHER" id="PTHR46281:SF8">
    <property type="entry name" value="CYTOCHROME C OXIDASE SUBUNIT 12, MITOCHONDRIAL"/>
    <property type="match status" value="1"/>
</dbReference>
<dbReference type="InterPro" id="IPR048280">
    <property type="entry name" value="COX6B-like"/>
</dbReference>
<dbReference type="InterPro" id="IPR036549">
    <property type="entry name" value="CX6/COA6-like_sf"/>
</dbReference>
<reference evidence="4" key="1">
    <citation type="submission" date="2022-01" db="EMBL/GenBank/DDBJ databases">
        <authorList>
            <person name="King R."/>
        </authorList>
    </citation>
    <scope>NUCLEOTIDE SEQUENCE</scope>
</reference>
<dbReference type="EMBL" id="OU896721">
    <property type="protein sequence ID" value="CAH1154131.1"/>
    <property type="molecule type" value="Genomic_DNA"/>
</dbReference>
<dbReference type="SUPFAM" id="SSF47694">
    <property type="entry name" value="Cytochrome c oxidase subunit h"/>
    <property type="match status" value="1"/>
</dbReference>
<dbReference type="Gene3D" id="1.10.10.140">
    <property type="entry name" value="Cytochrome c oxidase, subunit VIb"/>
    <property type="match status" value="1"/>
</dbReference>
<evidence type="ECO:0000313" key="4">
    <source>
        <dbReference type="EMBL" id="CAH1154131.1"/>
    </source>
</evidence>
<evidence type="ECO:0000256" key="2">
    <source>
        <dbReference type="ARBA" id="ARBA00023128"/>
    </source>
</evidence>
<dbReference type="InterPro" id="IPR003213">
    <property type="entry name" value="Cyt_c_oxidase_su6B"/>
</dbReference>
<gene>
    <name evidence="4" type="ORF">PHAECO_LOCUS4830</name>
</gene>
<proteinExistence type="predicted"/>
<sequence>MGDPNGPKIETIPQDARYHNCNATKWCFATFVDYHKCKRLLGDGNTSCNQLSKIYKVICPNEWIKRWEEQMEVGTFPVDLPPKENDCTQIKRR</sequence>
<dbReference type="CDD" id="cd00926">
    <property type="entry name" value="Cyt_c_Oxidase_VIb"/>
    <property type="match status" value="1"/>
</dbReference>
<dbReference type="GO" id="GO:0005739">
    <property type="term" value="C:mitochondrion"/>
    <property type="evidence" value="ECO:0007669"/>
    <property type="project" value="UniProtKB-SubCell"/>
</dbReference>
<keyword evidence="3" id="KW-1015">Disulfide bond</keyword>
<organism evidence="4 5">
    <name type="scientific">Phaedon cochleariae</name>
    <name type="common">Mustard beetle</name>
    <dbReference type="NCBI Taxonomy" id="80249"/>
    <lineage>
        <taxon>Eukaryota</taxon>
        <taxon>Metazoa</taxon>
        <taxon>Ecdysozoa</taxon>
        <taxon>Arthropoda</taxon>
        <taxon>Hexapoda</taxon>
        <taxon>Insecta</taxon>
        <taxon>Pterygota</taxon>
        <taxon>Neoptera</taxon>
        <taxon>Endopterygota</taxon>
        <taxon>Coleoptera</taxon>
        <taxon>Polyphaga</taxon>
        <taxon>Cucujiformia</taxon>
        <taxon>Chrysomeloidea</taxon>
        <taxon>Chrysomelidae</taxon>
        <taxon>Chrysomelinae</taxon>
        <taxon>Chrysomelini</taxon>
        <taxon>Phaedon</taxon>
    </lineage>
</organism>
<dbReference type="Proteomes" id="UP001153737">
    <property type="component" value="Chromosome 15"/>
</dbReference>
<protein>
    <submittedName>
        <fullName evidence="4">Uncharacterized protein</fullName>
    </submittedName>
</protein>
<evidence type="ECO:0000313" key="5">
    <source>
        <dbReference type="Proteomes" id="UP001153737"/>
    </source>
</evidence>
<dbReference type="GO" id="GO:0045277">
    <property type="term" value="C:respiratory chain complex IV"/>
    <property type="evidence" value="ECO:0007669"/>
    <property type="project" value="InterPro"/>
</dbReference>
<reference evidence="4" key="2">
    <citation type="submission" date="2022-10" db="EMBL/GenBank/DDBJ databases">
        <authorList>
            <consortium name="ENA_rothamsted_submissions"/>
            <consortium name="culmorum"/>
            <person name="King R."/>
        </authorList>
    </citation>
    <scope>NUCLEOTIDE SEQUENCE</scope>
</reference>
<dbReference type="OrthoDB" id="1107506at2759"/>
<keyword evidence="5" id="KW-1185">Reference proteome</keyword>
<keyword evidence="2" id="KW-0496">Mitochondrion</keyword>
<evidence type="ECO:0000256" key="3">
    <source>
        <dbReference type="ARBA" id="ARBA00023157"/>
    </source>
</evidence>
<dbReference type="AlphaFoldDB" id="A0A9P0DGC2"/>
<accession>A0A9P0DGC2</accession>
<dbReference type="PANTHER" id="PTHR46281">
    <property type="entry name" value="CYTOCHROME C OXIDASE SUBUNIT 6B"/>
    <property type="match status" value="1"/>
</dbReference>
<comment type="subcellular location">
    <subcellularLocation>
        <location evidence="1">Mitochondrion</location>
    </subcellularLocation>
</comment>
<name>A0A9P0DGC2_PHACE</name>
<evidence type="ECO:0000256" key="1">
    <source>
        <dbReference type="ARBA" id="ARBA00004173"/>
    </source>
</evidence>
<dbReference type="Pfam" id="PF02297">
    <property type="entry name" value="COX6B"/>
    <property type="match status" value="1"/>
</dbReference>